<feature type="compositionally biased region" description="Acidic residues" evidence="1">
    <location>
        <begin position="280"/>
        <end position="302"/>
    </location>
</feature>
<evidence type="ECO:0000256" key="2">
    <source>
        <dbReference type="SAM" id="SignalP"/>
    </source>
</evidence>
<dbReference type="InterPro" id="IPR011033">
    <property type="entry name" value="PRC_barrel-like_sf"/>
</dbReference>
<feature type="compositionally biased region" description="Low complexity" evidence="1">
    <location>
        <begin position="236"/>
        <end position="268"/>
    </location>
</feature>
<name>A0A1X6YLY8_9RHOB</name>
<feature type="signal peptide" evidence="2">
    <location>
        <begin position="1"/>
        <end position="22"/>
    </location>
</feature>
<evidence type="ECO:0000313" key="3">
    <source>
        <dbReference type="EMBL" id="SLN24681.1"/>
    </source>
</evidence>
<organism evidence="3 4">
    <name type="scientific">Roseivivax jejudonensis</name>
    <dbReference type="NCBI Taxonomy" id="1529041"/>
    <lineage>
        <taxon>Bacteria</taxon>
        <taxon>Pseudomonadati</taxon>
        <taxon>Pseudomonadota</taxon>
        <taxon>Alphaproteobacteria</taxon>
        <taxon>Rhodobacterales</taxon>
        <taxon>Roseobacteraceae</taxon>
        <taxon>Roseivivax</taxon>
    </lineage>
</organism>
<feature type="compositionally biased region" description="Acidic residues" evidence="1">
    <location>
        <begin position="84"/>
        <end position="114"/>
    </location>
</feature>
<proteinExistence type="predicted"/>
<feature type="compositionally biased region" description="Low complexity" evidence="1">
    <location>
        <begin position="68"/>
        <end position="83"/>
    </location>
</feature>
<dbReference type="RefSeq" id="WP_085790714.1">
    <property type="nucleotide sequence ID" value="NZ_FWFK01000001.1"/>
</dbReference>
<dbReference type="AlphaFoldDB" id="A0A1X6YLY8"/>
<protein>
    <submittedName>
        <fullName evidence="3">Uncharacterized protein</fullName>
    </submittedName>
</protein>
<keyword evidence="4" id="KW-1185">Reference proteome</keyword>
<feature type="region of interest" description="Disordered" evidence="1">
    <location>
        <begin position="197"/>
        <end position="302"/>
    </location>
</feature>
<dbReference type="PANTHER" id="PTHR36505:SF1">
    <property type="entry name" value="BLR1072 PROTEIN"/>
    <property type="match status" value="1"/>
</dbReference>
<reference evidence="3 4" key="1">
    <citation type="submission" date="2017-03" db="EMBL/GenBank/DDBJ databases">
        <authorList>
            <person name="Afonso C.L."/>
            <person name="Miller P.J."/>
            <person name="Scott M.A."/>
            <person name="Spackman E."/>
            <person name="Goraichik I."/>
            <person name="Dimitrov K.M."/>
            <person name="Suarez D.L."/>
            <person name="Swayne D.E."/>
        </authorList>
    </citation>
    <scope>NUCLEOTIDE SEQUENCE [LARGE SCALE GENOMIC DNA]</scope>
    <source>
        <strain evidence="3 4">CECT 8625</strain>
    </source>
</reference>
<dbReference type="PANTHER" id="PTHR36505">
    <property type="entry name" value="BLR1072 PROTEIN"/>
    <property type="match status" value="1"/>
</dbReference>
<keyword evidence="2" id="KW-0732">Signal</keyword>
<dbReference type="Gene3D" id="2.30.30.240">
    <property type="entry name" value="PRC-barrel domain"/>
    <property type="match status" value="1"/>
</dbReference>
<dbReference type="OrthoDB" id="7876889at2"/>
<sequence>MKLKALMMSAATAALLAGAATAQDDADGAVENSAEQAAEEAGDAAQEAGEAAQEAGEAAEQTAEDAADATADAAEDAGQAAENAGEEAAAEANEEMNEAEQAVEGETEEGDAAAEGEMEFTSIEEMTVGDVVGTPVFGPEDERIGEIDYVIDRGDGAEMVIGIGGFLGLGEYTVALPATDFQMSQEPQGFMLDTDQETLEQQPEYDESEIEPLPDDMMMSELMGGGDVEGGTSDMESGSTAGAAASGDTESESAGTDASGGDAASESGGMEDGASSDTESGADMESGDAEAETDTEEESSGN</sequence>
<dbReference type="Proteomes" id="UP000193570">
    <property type="component" value="Unassembled WGS sequence"/>
</dbReference>
<feature type="compositionally biased region" description="Acidic residues" evidence="1">
    <location>
        <begin position="197"/>
        <end position="214"/>
    </location>
</feature>
<dbReference type="SUPFAM" id="SSF50346">
    <property type="entry name" value="PRC-barrel domain"/>
    <property type="match status" value="1"/>
</dbReference>
<feature type="compositionally biased region" description="Low complexity" evidence="1">
    <location>
        <begin position="43"/>
        <end position="61"/>
    </location>
</feature>
<gene>
    <name evidence="3" type="ORF">ROJ8625_01022</name>
</gene>
<evidence type="ECO:0000313" key="4">
    <source>
        <dbReference type="Proteomes" id="UP000193570"/>
    </source>
</evidence>
<feature type="region of interest" description="Disordered" evidence="1">
    <location>
        <begin position="18"/>
        <end position="114"/>
    </location>
</feature>
<dbReference type="EMBL" id="FWFK01000001">
    <property type="protein sequence ID" value="SLN24681.1"/>
    <property type="molecule type" value="Genomic_DNA"/>
</dbReference>
<evidence type="ECO:0000256" key="1">
    <source>
        <dbReference type="SAM" id="MobiDB-lite"/>
    </source>
</evidence>
<feature type="chain" id="PRO_5010862841" evidence="2">
    <location>
        <begin position="23"/>
        <end position="302"/>
    </location>
</feature>
<accession>A0A1X6YLY8</accession>